<dbReference type="PANTHER" id="PTHR35147:SF1">
    <property type="entry name" value="CHEMORECEPTOR GLUTAMINE DEAMIDASE CHED-RELATED"/>
    <property type="match status" value="1"/>
</dbReference>
<dbReference type="AlphaFoldDB" id="E1RJT2"/>
<evidence type="ECO:0000313" key="4">
    <source>
        <dbReference type="EMBL" id="ADN36816.1"/>
    </source>
</evidence>
<name>E1RJT2_METP4</name>
<dbReference type="STRING" id="679926.Mpet_2068"/>
<reference evidence="4 5" key="1">
    <citation type="journal article" date="2010" name="Stand. Genomic Sci.">
        <title>Complete genome sequence of Methanoplanus petrolearius type strain (SEBR 4847).</title>
        <authorList>
            <person name="Brambilla E."/>
            <person name="Djao O.D."/>
            <person name="Daligault H."/>
            <person name="Lapidus A."/>
            <person name="Lucas S."/>
            <person name="Hammon N."/>
            <person name="Nolan M."/>
            <person name="Tice H."/>
            <person name="Cheng J.F."/>
            <person name="Han C."/>
            <person name="Tapia R."/>
            <person name="Goodwin L."/>
            <person name="Pitluck S."/>
            <person name="Liolios K."/>
            <person name="Ivanova N."/>
            <person name="Mavromatis K."/>
            <person name="Mikhailova N."/>
            <person name="Pati A."/>
            <person name="Chen A."/>
            <person name="Palaniappan K."/>
            <person name="Land M."/>
            <person name="Hauser L."/>
            <person name="Chang Y.J."/>
            <person name="Jeffries C.D."/>
            <person name="Rohde M."/>
            <person name="Spring S."/>
            <person name="Sikorski J."/>
            <person name="Goker M."/>
            <person name="Woyke T."/>
            <person name="Bristow J."/>
            <person name="Eisen J.A."/>
            <person name="Markowitz V."/>
            <person name="Hugenholtz P."/>
            <person name="Kyrpides N.C."/>
            <person name="Klenk H.P."/>
        </authorList>
    </citation>
    <scope>NUCLEOTIDE SEQUENCE [LARGE SCALE GENOMIC DNA]</scope>
    <source>
        <strain evidence="5">DSM 11571 / OCM 486 / SEBR 4847</strain>
    </source>
</reference>
<comment type="similarity">
    <text evidence="3">Belongs to the CheD family.</text>
</comment>
<comment type="function">
    <text evidence="3">Probably deamidates glutamine residues to glutamate on methyl-accepting chemotaxis receptors (MCPs), playing an important role in chemotaxis.</text>
</comment>
<dbReference type="PROSITE" id="PS51257">
    <property type="entry name" value="PROKAR_LIPOPROTEIN"/>
    <property type="match status" value="1"/>
</dbReference>
<dbReference type="InterPro" id="IPR005659">
    <property type="entry name" value="Chemorcpt_Glu_NH3ase_CheD"/>
</dbReference>
<protein>
    <recommendedName>
        <fullName evidence="3">Probable chemoreceptor glutamine deamidase CheD</fullName>
        <ecNumber evidence="3">3.5.1.44</ecNumber>
    </recommendedName>
</protein>
<organism evidence="4 5">
    <name type="scientific">Methanolacinia petrolearia (strain DSM 11571 / OCM 486 / SEBR 4847)</name>
    <name type="common">Methanoplanus petrolearius</name>
    <dbReference type="NCBI Taxonomy" id="679926"/>
    <lineage>
        <taxon>Archaea</taxon>
        <taxon>Methanobacteriati</taxon>
        <taxon>Methanobacteriota</taxon>
        <taxon>Stenosarchaea group</taxon>
        <taxon>Methanomicrobia</taxon>
        <taxon>Methanomicrobiales</taxon>
        <taxon>Methanomicrobiaceae</taxon>
        <taxon>Methanolacinia</taxon>
    </lineage>
</organism>
<evidence type="ECO:0000313" key="5">
    <source>
        <dbReference type="Proteomes" id="UP000006565"/>
    </source>
</evidence>
<dbReference type="Pfam" id="PF03975">
    <property type="entry name" value="CheD"/>
    <property type="match status" value="1"/>
</dbReference>
<evidence type="ECO:0000256" key="1">
    <source>
        <dbReference type="ARBA" id="ARBA00022500"/>
    </source>
</evidence>
<sequence length="163" mass="17231" precursor="true">MEESKKPELKGINIGIGELKVGGFVMTSIGLGSCIAVVLHDKKKAVGGVAHVMLPNSNDKKDRPGKYADTAVPELLGELIAEGSNKRDIIAKIAGGSSMFRQFKGNLDIGGRNIEAVKEALNMNRIPLEGEDTGGNVGRSIMYDPGQSGVIVIRRADGTCINI</sequence>
<dbReference type="EMBL" id="CP002117">
    <property type="protein sequence ID" value="ADN36816.1"/>
    <property type="molecule type" value="Genomic_DNA"/>
</dbReference>
<proteinExistence type="inferred from homology"/>
<dbReference type="HAMAP" id="MF_01440">
    <property type="entry name" value="CheD"/>
    <property type="match status" value="1"/>
</dbReference>
<dbReference type="CDD" id="cd16352">
    <property type="entry name" value="CheD"/>
    <property type="match status" value="1"/>
</dbReference>
<dbReference type="PANTHER" id="PTHR35147">
    <property type="entry name" value="CHEMORECEPTOR GLUTAMINE DEAMIDASE CHED-RELATED"/>
    <property type="match status" value="1"/>
</dbReference>
<keyword evidence="2 3" id="KW-0378">Hydrolase</keyword>
<dbReference type="eggNOG" id="arCOG02380">
    <property type="taxonomic scope" value="Archaea"/>
</dbReference>
<dbReference type="InterPro" id="IPR011324">
    <property type="entry name" value="Cytotoxic_necrot_fac-like_cat"/>
</dbReference>
<dbReference type="InterPro" id="IPR038592">
    <property type="entry name" value="CheD-like_sf"/>
</dbReference>
<dbReference type="EC" id="3.5.1.44" evidence="3"/>
<accession>E1RJT2</accession>
<dbReference type="Proteomes" id="UP000006565">
    <property type="component" value="Chromosome"/>
</dbReference>
<gene>
    <name evidence="3" type="primary">cheD</name>
    <name evidence="4" type="ordered locus">Mpet_2068</name>
</gene>
<dbReference type="GO" id="GO:0006935">
    <property type="term" value="P:chemotaxis"/>
    <property type="evidence" value="ECO:0007669"/>
    <property type="project" value="UniProtKB-UniRule"/>
</dbReference>
<dbReference type="OrthoDB" id="10499at2157"/>
<dbReference type="GeneID" id="9744549"/>
<dbReference type="SUPFAM" id="SSF64438">
    <property type="entry name" value="CNF1/YfiH-like putative cysteine hydrolases"/>
    <property type="match status" value="1"/>
</dbReference>
<evidence type="ECO:0000256" key="3">
    <source>
        <dbReference type="HAMAP-Rule" id="MF_01440"/>
    </source>
</evidence>
<dbReference type="HOGENOM" id="CLU_087854_2_0_2"/>
<dbReference type="Gene3D" id="3.30.1330.200">
    <property type="match status" value="1"/>
</dbReference>
<dbReference type="GO" id="GO:0050568">
    <property type="term" value="F:protein-glutamine glutaminase activity"/>
    <property type="evidence" value="ECO:0007669"/>
    <property type="project" value="UniProtKB-UniRule"/>
</dbReference>
<keyword evidence="5" id="KW-1185">Reference proteome</keyword>
<dbReference type="KEGG" id="mpi:Mpet_2068"/>
<comment type="catalytic activity">
    <reaction evidence="3">
        <text>L-glutaminyl-[protein] + H2O = L-glutamyl-[protein] + NH4(+)</text>
        <dbReference type="Rhea" id="RHEA:16441"/>
        <dbReference type="Rhea" id="RHEA-COMP:10207"/>
        <dbReference type="Rhea" id="RHEA-COMP:10208"/>
        <dbReference type="ChEBI" id="CHEBI:15377"/>
        <dbReference type="ChEBI" id="CHEBI:28938"/>
        <dbReference type="ChEBI" id="CHEBI:29973"/>
        <dbReference type="ChEBI" id="CHEBI:30011"/>
        <dbReference type="EC" id="3.5.1.44"/>
    </reaction>
</comment>
<evidence type="ECO:0000256" key="2">
    <source>
        <dbReference type="ARBA" id="ARBA00022801"/>
    </source>
</evidence>
<keyword evidence="1 3" id="KW-0145">Chemotaxis</keyword>
<dbReference type="RefSeq" id="WP_013329993.1">
    <property type="nucleotide sequence ID" value="NC_014507.1"/>
</dbReference>